<evidence type="ECO:0000313" key="1">
    <source>
        <dbReference type="EMBL" id="CAK5064317.1"/>
    </source>
</evidence>
<keyword evidence="2" id="KW-1185">Reference proteome</keyword>
<evidence type="ECO:0000313" key="2">
    <source>
        <dbReference type="Proteomes" id="UP001497535"/>
    </source>
</evidence>
<dbReference type="EMBL" id="CAVMJV010000019">
    <property type="protein sequence ID" value="CAK5064317.1"/>
    <property type="molecule type" value="Genomic_DNA"/>
</dbReference>
<comment type="caution">
    <text evidence="1">The sequence shown here is derived from an EMBL/GenBank/DDBJ whole genome shotgun (WGS) entry which is preliminary data.</text>
</comment>
<gene>
    <name evidence="1" type="ORF">MENTE1834_LOCUS16999</name>
</gene>
<protein>
    <submittedName>
        <fullName evidence="1">Uncharacterized protein</fullName>
    </submittedName>
</protein>
<accession>A0ACB0YV19</accession>
<dbReference type="Proteomes" id="UP001497535">
    <property type="component" value="Unassembled WGS sequence"/>
</dbReference>
<sequence>MNLINNLFKIKIFLSLNLILAQKINENGKDDEITERLPGQDFDLNFKHYSGYLQVSKTKFLHYVFTKSQNNSDKDPLVLWLNGGPGCSSLLGLFTELGPYLLLEDGSNKLIRNPYSWNNNANVLFLESPAGVGYSYSTDGNITTNDDEVNNYMYF</sequence>
<organism evidence="1 2">
    <name type="scientific">Meloidogyne enterolobii</name>
    <name type="common">Root-knot nematode worm</name>
    <name type="synonym">Meloidogyne mayaguensis</name>
    <dbReference type="NCBI Taxonomy" id="390850"/>
    <lineage>
        <taxon>Eukaryota</taxon>
        <taxon>Metazoa</taxon>
        <taxon>Ecdysozoa</taxon>
        <taxon>Nematoda</taxon>
        <taxon>Chromadorea</taxon>
        <taxon>Rhabditida</taxon>
        <taxon>Tylenchina</taxon>
        <taxon>Tylenchomorpha</taxon>
        <taxon>Tylenchoidea</taxon>
        <taxon>Meloidogynidae</taxon>
        <taxon>Meloidogyninae</taxon>
        <taxon>Meloidogyne</taxon>
    </lineage>
</organism>
<proteinExistence type="predicted"/>
<name>A0ACB0YV19_MELEN</name>
<reference evidence="1" key="1">
    <citation type="submission" date="2023-11" db="EMBL/GenBank/DDBJ databases">
        <authorList>
            <person name="Poullet M."/>
        </authorList>
    </citation>
    <scope>NUCLEOTIDE SEQUENCE</scope>
    <source>
        <strain evidence="1">E1834</strain>
    </source>
</reference>